<dbReference type="Gene3D" id="3.30.450.40">
    <property type="match status" value="1"/>
</dbReference>
<gene>
    <name evidence="2" type="ORF">ACIOWJ_02345</name>
</gene>
<keyword evidence="3" id="KW-1185">Reference proteome</keyword>
<dbReference type="Pfam" id="PF01590">
    <property type="entry name" value="GAF"/>
    <property type="match status" value="1"/>
</dbReference>
<dbReference type="InterPro" id="IPR003018">
    <property type="entry name" value="GAF"/>
</dbReference>
<evidence type="ECO:0000313" key="3">
    <source>
        <dbReference type="Proteomes" id="UP001617213"/>
    </source>
</evidence>
<sequence>MVLFENQESAIKPLTSEELAVIAEIETASNILRLTTRLTDMRFSAISKMTDTHWVACAVYDELHFGVEVGYELQLEATLCNGLRANPTPIIIEHASKDPVFWQNPLPREHGFESYISLPIVFSDGSVFGTLCALDVLPKKLENPQMVEILTIFTRLISTTLELQYSRT</sequence>
<dbReference type="PANTHER" id="PTHR43102">
    <property type="entry name" value="SLR1143 PROTEIN"/>
    <property type="match status" value="1"/>
</dbReference>
<reference evidence="2 3" key="1">
    <citation type="submission" date="2024-10" db="EMBL/GenBank/DDBJ databases">
        <title>The Natural Products Discovery Center: Release of the First 8490 Sequenced Strains for Exploring Actinobacteria Biosynthetic Diversity.</title>
        <authorList>
            <person name="Kalkreuter E."/>
            <person name="Kautsar S.A."/>
            <person name="Yang D."/>
            <person name="Bader C.D."/>
            <person name="Teijaro C.N."/>
            <person name="Fluegel L."/>
            <person name="Davis C.M."/>
            <person name="Simpson J.R."/>
            <person name="Lauterbach L."/>
            <person name="Steele A.D."/>
            <person name="Gui C."/>
            <person name="Meng S."/>
            <person name="Li G."/>
            <person name="Viehrig K."/>
            <person name="Ye F."/>
            <person name="Su P."/>
            <person name="Kiefer A.F."/>
            <person name="Nichols A."/>
            <person name="Cepeda A.J."/>
            <person name="Yan W."/>
            <person name="Fan B."/>
            <person name="Jiang Y."/>
            <person name="Adhikari A."/>
            <person name="Zheng C.-J."/>
            <person name="Schuster L."/>
            <person name="Cowan T.M."/>
            <person name="Smanski M.J."/>
            <person name="Chevrette M.G."/>
            <person name="De Carvalho L.P.S."/>
            <person name="Shen B."/>
        </authorList>
    </citation>
    <scope>NUCLEOTIDE SEQUENCE [LARGE SCALE GENOMIC DNA]</scope>
    <source>
        <strain evidence="2 3">NPDC087581</strain>
    </source>
</reference>
<dbReference type="InterPro" id="IPR029016">
    <property type="entry name" value="GAF-like_dom_sf"/>
</dbReference>
<dbReference type="PANTHER" id="PTHR43102:SF2">
    <property type="entry name" value="GAF DOMAIN-CONTAINING PROTEIN"/>
    <property type="match status" value="1"/>
</dbReference>
<dbReference type="Proteomes" id="UP001617213">
    <property type="component" value="Unassembled WGS sequence"/>
</dbReference>
<protein>
    <submittedName>
        <fullName evidence="2">GAF domain-containing protein</fullName>
    </submittedName>
</protein>
<accession>A0ABW8DWY2</accession>
<dbReference type="RefSeq" id="WP_241089485.1">
    <property type="nucleotide sequence ID" value="NZ_CAXAPQ010000006.1"/>
</dbReference>
<evidence type="ECO:0000313" key="2">
    <source>
        <dbReference type="EMBL" id="MFJ2676933.1"/>
    </source>
</evidence>
<comment type="caution">
    <text evidence="2">The sequence shown here is derived from an EMBL/GenBank/DDBJ whole genome shotgun (WGS) entry which is preliminary data.</text>
</comment>
<feature type="domain" description="GAF" evidence="1">
    <location>
        <begin position="26"/>
        <end position="161"/>
    </location>
</feature>
<dbReference type="SUPFAM" id="SSF55781">
    <property type="entry name" value="GAF domain-like"/>
    <property type="match status" value="1"/>
</dbReference>
<organism evidence="2 3">
    <name type="scientific">Pseudomonas sivasensis</name>
    <dbReference type="NCBI Taxonomy" id="1880678"/>
    <lineage>
        <taxon>Bacteria</taxon>
        <taxon>Pseudomonadati</taxon>
        <taxon>Pseudomonadota</taxon>
        <taxon>Gammaproteobacteria</taxon>
        <taxon>Pseudomonadales</taxon>
        <taxon>Pseudomonadaceae</taxon>
        <taxon>Pseudomonas</taxon>
    </lineage>
</organism>
<dbReference type="EMBL" id="JBIUWZ010000002">
    <property type="protein sequence ID" value="MFJ2676933.1"/>
    <property type="molecule type" value="Genomic_DNA"/>
</dbReference>
<proteinExistence type="predicted"/>
<name>A0ABW8DWY2_9PSED</name>
<evidence type="ECO:0000259" key="1">
    <source>
        <dbReference type="Pfam" id="PF01590"/>
    </source>
</evidence>